<keyword evidence="2" id="KW-1133">Transmembrane helix</keyword>
<evidence type="ECO:0000256" key="1">
    <source>
        <dbReference type="SAM" id="MobiDB-lite"/>
    </source>
</evidence>
<evidence type="ECO:0000313" key="4">
    <source>
        <dbReference type="Proteomes" id="UP000063789"/>
    </source>
</evidence>
<feature type="transmembrane region" description="Helical" evidence="2">
    <location>
        <begin position="44"/>
        <end position="70"/>
    </location>
</feature>
<gene>
    <name evidence="3" type="ORF">ACH46_04180</name>
</gene>
<dbReference type="Pfam" id="PF19877">
    <property type="entry name" value="DUF6350"/>
    <property type="match status" value="1"/>
</dbReference>
<organism evidence="3 4">
    <name type="scientific">Gordonia phthalatica</name>
    <dbReference type="NCBI Taxonomy" id="1136941"/>
    <lineage>
        <taxon>Bacteria</taxon>
        <taxon>Bacillati</taxon>
        <taxon>Actinomycetota</taxon>
        <taxon>Actinomycetes</taxon>
        <taxon>Mycobacteriales</taxon>
        <taxon>Gordoniaceae</taxon>
        <taxon>Gordonia</taxon>
    </lineage>
</organism>
<evidence type="ECO:0000313" key="3">
    <source>
        <dbReference type="EMBL" id="ALG86588.1"/>
    </source>
</evidence>
<dbReference type="Proteomes" id="UP000063789">
    <property type="component" value="Chromosome"/>
</dbReference>
<feature type="transmembrane region" description="Helical" evidence="2">
    <location>
        <begin position="300"/>
        <end position="321"/>
    </location>
</feature>
<proteinExistence type="predicted"/>
<feature type="transmembrane region" description="Helical" evidence="2">
    <location>
        <begin position="368"/>
        <end position="391"/>
    </location>
</feature>
<feature type="transmembrane region" description="Helical" evidence="2">
    <location>
        <begin position="82"/>
        <end position="106"/>
    </location>
</feature>
<feature type="transmembrane region" description="Helical" evidence="2">
    <location>
        <begin position="245"/>
        <end position="264"/>
    </location>
</feature>
<dbReference type="PATRIC" id="fig|1136941.3.peg.845"/>
<sequence length="467" mass="47376">MSAPTTESLATRLRQVRLDRRADQAPKLPATWDVIKVGLTVPTFAWLAAVALVLITKVAAGAGFSGLGSATAAGWLAMNQTALIIGGVTIGVLPLAPTLLIGYGTYRVVRRATGDADSFNEVLRVAGTAVIGPVLATALALAVVADGVSSVSPIGNPNPLAAFGMTILIHGVAAGAGLLPRVLPPFLDEFAIAASDRVGARGGAAAFFALLSGGAVAVFVGFALHFDEIRAITEQGNTFDGYLGLTVLSILYLPNFVVGAAAVATGASASLGSSVIDALSTHPGTVPPIPIAAIVPTSNLGAWGALLFLVPAIAGILLGWYTRSADIVDHLRAVGVGTAVASLLMVVAAGLSGGTLGELGEAGVGVPLAGVFTFTAVGIAAAVTAGVLWLVGYLRDRRAGVADDDFEDLFDEDETFADDTDFEDFDDFTDVDDEDAQPEDGEVDAPDPDADELESAAADEPSTSDPA</sequence>
<reference evidence="3 4" key="2">
    <citation type="journal article" date="2017" name="Int. J. Syst. Evol. Microbiol.">
        <title>Gordonia phthalatica sp. nov., a di-n-butyl phthalate-degrading bacterium isolated from activated sludge.</title>
        <authorList>
            <person name="Jin D."/>
            <person name="Kong X."/>
            <person name="Jia M."/>
            <person name="Yu X."/>
            <person name="Wang X."/>
            <person name="Zhuang X."/>
            <person name="Deng Y."/>
            <person name="Bai Z."/>
        </authorList>
    </citation>
    <scope>NUCLEOTIDE SEQUENCE [LARGE SCALE GENOMIC DNA]</scope>
    <source>
        <strain evidence="3 4">QH-11</strain>
    </source>
</reference>
<feature type="transmembrane region" description="Helical" evidence="2">
    <location>
        <begin position="160"/>
        <end position="183"/>
    </location>
</feature>
<feature type="transmembrane region" description="Helical" evidence="2">
    <location>
        <begin position="333"/>
        <end position="356"/>
    </location>
</feature>
<dbReference type="KEGG" id="goq:ACH46_04180"/>
<keyword evidence="4" id="KW-1185">Reference proteome</keyword>
<protein>
    <submittedName>
        <fullName evidence="3">Uncharacterized protein</fullName>
    </submittedName>
</protein>
<feature type="compositionally biased region" description="Acidic residues" evidence="1">
    <location>
        <begin position="420"/>
        <end position="454"/>
    </location>
</feature>
<name>A0A0N9N7F4_9ACTN</name>
<dbReference type="EMBL" id="CP011853">
    <property type="protein sequence ID" value="ALG86588.1"/>
    <property type="molecule type" value="Genomic_DNA"/>
</dbReference>
<keyword evidence="2" id="KW-0472">Membrane</keyword>
<dbReference type="AlphaFoldDB" id="A0A0N9N7F4"/>
<keyword evidence="2" id="KW-0812">Transmembrane</keyword>
<accession>A0A0N9N7F4</accession>
<reference evidence="4" key="1">
    <citation type="submission" date="2015-06" db="EMBL/GenBank/DDBJ databases">
        <title>Complete genome sequence and metabolic analysis of phthalate degradation pathway in Gordonia sp. QH-11.</title>
        <authorList>
            <person name="Jin D."/>
            <person name="Kong X."/>
            <person name="Bai Z."/>
        </authorList>
    </citation>
    <scope>NUCLEOTIDE SEQUENCE [LARGE SCALE GENOMIC DNA]</scope>
    <source>
        <strain evidence="4">QH-11</strain>
    </source>
</reference>
<dbReference type="InterPro" id="IPR045931">
    <property type="entry name" value="DUF6350"/>
</dbReference>
<evidence type="ECO:0000256" key="2">
    <source>
        <dbReference type="SAM" id="Phobius"/>
    </source>
</evidence>
<dbReference type="STRING" id="1136941.ACH46_04180"/>
<dbReference type="RefSeq" id="WP_062394948.1">
    <property type="nucleotide sequence ID" value="NZ_CP011853.1"/>
</dbReference>
<feature type="transmembrane region" description="Helical" evidence="2">
    <location>
        <begin position="203"/>
        <end position="224"/>
    </location>
</feature>
<feature type="transmembrane region" description="Helical" evidence="2">
    <location>
        <begin position="126"/>
        <end position="148"/>
    </location>
</feature>
<feature type="region of interest" description="Disordered" evidence="1">
    <location>
        <begin position="420"/>
        <end position="467"/>
    </location>
</feature>